<evidence type="ECO:0000256" key="1">
    <source>
        <dbReference type="SAM" id="MobiDB-lite"/>
    </source>
</evidence>
<dbReference type="EMBL" id="KC189947">
    <property type="protein sequence ID" value="AGC78924.1"/>
    <property type="molecule type" value="Genomic_DNA"/>
</dbReference>
<evidence type="ECO:0000313" key="2">
    <source>
        <dbReference type="EMBL" id="AGC79031.1"/>
    </source>
</evidence>
<proteinExistence type="predicted"/>
<reference evidence="2" key="1">
    <citation type="journal article" date="2013" name="Front. Plant Sci.">
        <title>Mitochondrial Genome Sequence of the Legume Vicia faba.</title>
        <authorList>
            <person name="Negruk V."/>
        </authorList>
    </citation>
    <scope>NUCLEOTIDE SEQUENCE</scope>
</reference>
<protein>
    <submittedName>
        <fullName evidence="2">Uncharacterized protein</fullName>
    </submittedName>
</protein>
<feature type="compositionally biased region" description="Polar residues" evidence="1">
    <location>
        <begin position="103"/>
        <end position="118"/>
    </location>
</feature>
<accession>R4IUD6</accession>
<sequence length="231" mass="25013">MTGFPENETKPALSLFSLTLYSSGSSFGLWLALASVFLSLGFLFCALEVTAFNLLLEWLSISIGVRPTDLPSTSMMMDASGAGGGDNPSDSFFEGLSGWFQNTAEPGEEINSQPSQGVGQRLPGALERNSPGISGESIFRDFEQPGGEPAPKPEAAQPGQVPEGPLGEVFEKINTRLLFAASKKRGWQPPIDEIITLINLKSKVISRMAELDPDPFWVENRTSLLVWETPF</sequence>
<dbReference type="AlphaFoldDB" id="R4IUD6"/>
<name>R4IUD6_VICFA</name>
<feature type="region of interest" description="Disordered" evidence="1">
    <location>
        <begin position="103"/>
        <end position="166"/>
    </location>
</feature>
<keyword evidence="2" id="KW-0496">Mitochondrion</keyword>
<feature type="compositionally biased region" description="Low complexity" evidence="1">
    <location>
        <begin position="144"/>
        <end position="160"/>
    </location>
</feature>
<dbReference type="EMBL" id="KC189947">
    <property type="protein sequence ID" value="AGC79031.1"/>
    <property type="molecule type" value="Genomic_DNA"/>
</dbReference>
<organism evidence="2">
    <name type="scientific">Vicia faba</name>
    <name type="common">Broad bean</name>
    <name type="synonym">Faba vulgaris</name>
    <dbReference type="NCBI Taxonomy" id="3906"/>
    <lineage>
        <taxon>Eukaryota</taxon>
        <taxon>Viridiplantae</taxon>
        <taxon>Streptophyta</taxon>
        <taxon>Embryophyta</taxon>
        <taxon>Tracheophyta</taxon>
        <taxon>Spermatophyta</taxon>
        <taxon>Magnoliopsida</taxon>
        <taxon>eudicotyledons</taxon>
        <taxon>Gunneridae</taxon>
        <taxon>Pentapetalae</taxon>
        <taxon>rosids</taxon>
        <taxon>fabids</taxon>
        <taxon>Fabales</taxon>
        <taxon>Fabaceae</taxon>
        <taxon>Papilionoideae</taxon>
        <taxon>50 kb inversion clade</taxon>
        <taxon>NPAAA clade</taxon>
        <taxon>Hologalegina</taxon>
        <taxon>IRL clade</taxon>
        <taxon>Fabeae</taxon>
        <taxon>Vicia</taxon>
    </lineage>
</organism>
<geneLocation type="mitochondrion" evidence="2"/>